<evidence type="ECO:0000256" key="5">
    <source>
        <dbReference type="ARBA" id="ARBA00023002"/>
    </source>
</evidence>
<reference evidence="7" key="2">
    <citation type="journal article" date="2024" name="Plant">
        <title>Genomic evolution and insights into agronomic trait innovations of Sesamum species.</title>
        <authorList>
            <person name="Miao H."/>
            <person name="Wang L."/>
            <person name="Qu L."/>
            <person name="Liu H."/>
            <person name="Sun Y."/>
            <person name="Le M."/>
            <person name="Wang Q."/>
            <person name="Wei S."/>
            <person name="Zheng Y."/>
            <person name="Lin W."/>
            <person name="Duan Y."/>
            <person name="Cao H."/>
            <person name="Xiong S."/>
            <person name="Wang X."/>
            <person name="Wei L."/>
            <person name="Li C."/>
            <person name="Ma Q."/>
            <person name="Ju M."/>
            <person name="Zhao R."/>
            <person name="Li G."/>
            <person name="Mu C."/>
            <person name="Tian Q."/>
            <person name="Mei H."/>
            <person name="Zhang T."/>
            <person name="Gao T."/>
            <person name="Zhang H."/>
        </authorList>
    </citation>
    <scope>NUCLEOTIDE SEQUENCE</scope>
    <source>
        <strain evidence="7">G02</strain>
    </source>
</reference>
<evidence type="ECO:0000256" key="4">
    <source>
        <dbReference type="ARBA" id="ARBA00022857"/>
    </source>
</evidence>
<dbReference type="PANTHER" id="PTHR23023">
    <property type="entry name" value="DIMETHYLANILINE MONOOXYGENASE"/>
    <property type="match status" value="1"/>
</dbReference>
<dbReference type="GO" id="GO:0050660">
    <property type="term" value="F:flavin adenine dinucleotide binding"/>
    <property type="evidence" value="ECO:0007669"/>
    <property type="project" value="InterPro"/>
</dbReference>
<evidence type="ECO:0000256" key="2">
    <source>
        <dbReference type="ARBA" id="ARBA00022630"/>
    </source>
</evidence>
<reference evidence="7" key="1">
    <citation type="submission" date="2020-06" db="EMBL/GenBank/DDBJ databases">
        <authorList>
            <person name="Li T."/>
            <person name="Hu X."/>
            <person name="Zhang T."/>
            <person name="Song X."/>
            <person name="Zhang H."/>
            <person name="Dai N."/>
            <person name="Sheng W."/>
            <person name="Hou X."/>
            <person name="Wei L."/>
        </authorList>
    </citation>
    <scope>NUCLEOTIDE SEQUENCE</scope>
    <source>
        <strain evidence="7">G02</strain>
        <tissue evidence="7">Leaf</tissue>
    </source>
</reference>
<organism evidence="7">
    <name type="scientific">Sesamum radiatum</name>
    <name type="common">Black benniseed</name>
    <dbReference type="NCBI Taxonomy" id="300843"/>
    <lineage>
        <taxon>Eukaryota</taxon>
        <taxon>Viridiplantae</taxon>
        <taxon>Streptophyta</taxon>
        <taxon>Embryophyta</taxon>
        <taxon>Tracheophyta</taxon>
        <taxon>Spermatophyta</taxon>
        <taxon>Magnoliopsida</taxon>
        <taxon>eudicotyledons</taxon>
        <taxon>Gunneridae</taxon>
        <taxon>Pentapetalae</taxon>
        <taxon>asterids</taxon>
        <taxon>lamiids</taxon>
        <taxon>Lamiales</taxon>
        <taxon>Pedaliaceae</taxon>
        <taxon>Sesamum</taxon>
    </lineage>
</organism>
<evidence type="ECO:0000256" key="6">
    <source>
        <dbReference type="RuleBase" id="RU361177"/>
    </source>
</evidence>
<keyword evidence="2 6" id="KW-0285">Flavoprotein</keyword>
<dbReference type="Gene3D" id="3.50.50.60">
    <property type="entry name" value="FAD/NAD(P)-binding domain"/>
    <property type="match status" value="3"/>
</dbReference>
<dbReference type="PROSITE" id="PS51257">
    <property type="entry name" value="PROKAR_LIPOPROTEIN"/>
    <property type="match status" value="1"/>
</dbReference>
<comment type="cofactor">
    <cofactor evidence="6">
        <name>FAD</name>
        <dbReference type="ChEBI" id="CHEBI:57692"/>
    </cofactor>
</comment>
<evidence type="ECO:0000256" key="1">
    <source>
        <dbReference type="ARBA" id="ARBA00009183"/>
    </source>
</evidence>
<dbReference type="Pfam" id="PF00743">
    <property type="entry name" value="FMO-like"/>
    <property type="match status" value="2"/>
</dbReference>
<keyword evidence="4" id="KW-0521">NADP</keyword>
<name>A0AAW2MWT8_SESRA</name>
<dbReference type="InterPro" id="IPR050346">
    <property type="entry name" value="FMO-like"/>
</dbReference>
<dbReference type="EC" id="1.-.-.-" evidence="6"/>
<protein>
    <recommendedName>
        <fullName evidence="6">Flavin-containing monooxygenase</fullName>
        <ecNumber evidence="6">1.-.-.-</ecNumber>
    </recommendedName>
</protein>
<dbReference type="PIRSF" id="PIRSF000332">
    <property type="entry name" value="FMO"/>
    <property type="match status" value="1"/>
</dbReference>
<dbReference type="AlphaFoldDB" id="A0AAW2MWT8"/>
<dbReference type="InterPro" id="IPR000960">
    <property type="entry name" value="Flavin_mOase"/>
</dbReference>
<dbReference type="InterPro" id="IPR020946">
    <property type="entry name" value="Flavin_mOase-like"/>
</dbReference>
<dbReference type="EMBL" id="JACGWJ010000021">
    <property type="protein sequence ID" value="KAL0334511.1"/>
    <property type="molecule type" value="Genomic_DNA"/>
</dbReference>
<accession>A0AAW2MWT8</accession>
<comment type="similarity">
    <text evidence="1 6">Belongs to the FMO family.</text>
</comment>
<proteinExistence type="inferred from homology"/>
<keyword evidence="3 6" id="KW-0274">FAD</keyword>
<dbReference type="InterPro" id="IPR036188">
    <property type="entry name" value="FAD/NAD-bd_sf"/>
</dbReference>
<keyword evidence="5 6" id="KW-0560">Oxidoreductase</keyword>
<evidence type="ECO:0000313" key="7">
    <source>
        <dbReference type="EMBL" id="KAL0334511.1"/>
    </source>
</evidence>
<sequence length="418" mass="46926">MVERIAIIGAGISGLLACKYTLSKGLTPIVFESQDEVGGVWTKTIRTTKLQTPKSLYQFSDFPWPPSLVQNFPTQNQVLEYIQSYAHHHGLLCHIKLNTRVISLSYDGPPEGEMQTWTLWGGTEFPPGKGPEVFEGKVIHSMEYSAMDNASAAKLVQGKKSGRIGFQKSGMDISMECTSANGQNTGICLISCHGEFPWLISIKIASLSSWFISLVKGSFKPPRNISFASVPEGFFDRVEDGSIIMKKAERFSFCSEGILIEGETEPLKIDLLVLATGFKGVHKLKATFTSPTFRDLMDKDTRLPLYRECIHPRIPQLAFIGVSESIANLFTSEMTCRWLAELLDGTFKLPSITEMEEDVCQWNNYMKQSLGESYSRSCLGAVQIWYNDQLCKDMGWKPHRKKGPFRELFEPYGPMDYS</sequence>
<dbReference type="GO" id="GO:0050661">
    <property type="term" value="F:NADP binding"/>
    <property type="evidence" value="ECO:0007669"/>
    <property type="project" value="InterPro"/>
</dbReference>
<dbReference type="SUPFAM" id="SSF51905">
    <property type="entry name" value="FAD/NAD(P)-binding domain"/>
    <property type="match status" value="2"/>
</dbReference>
<evidence type="ECO:0000256" key="3">
    <source>
        <dbReference type="ARBA" id="ARBA00022827"/>
    </source>
</evidence>
<comment type="caution">
    <text evidence="7">The sequence shown here is derived from an EMBL/GenBank/DDBJ whole genome shotgun (WGS) entry which is preliminary data.</text>
</comment>
<keyword evidence="6 7" id="KW-0503">Monooxygenase</keyword>
<dbReference type="FunFam" id="3.50.50.60:FF:000169">
    <property type="entry name" value="Flavin-containing monooxygenase"/>
    <property type="match status" value="1"/>
</dbReference>
<gene>
    <name evidence="7" type="ORF">Sradi_4663000</name>
</gene>
<dbReference type="GO" id="GO:0004499">
    <property type="term" value="F:N,N-dimethylaniline monooxygenase activity"/>
    <property type="evidence" value="ECO:0007669"/>
    <property type="project" value="InterPro"/>
</dbReference>